<dbReference type="AlphaFoldDB" id="A0AAJ4RD44"/>
<name>A0AAJ4RD44_9BACT</name>
<gene>
    <name evidence="2" type="ORF">C6V80_01705</name>
    <name evidence="3" type="ORF">EDC58_1087</name>
</gene>
<evidence type="ECO:0000313" key="4">
    <source>
        <dbReference type="Proteomes" id="UP000272781"/>
    </source>
</evidence>
<dbReference type="EMBL" id="CP027432">
    <property type="protein sequence ID" value="QCI27723.1"/>
    <property type="molecule type" value="Genomic_DNA"/>
</dbReference>
<dbReference type="InterPro" id="IPR021803">
    <property type="entry name" value="DUF3373"/>
</dbReference>
<keyword evidence="1" id="KW-0175">Coiled coil</keyword>
<evidence type="ECO:0000313" key="3">
    <source>
        <dbReference type="EMBL" id="ROR40102.1"/>
    </source>
</evidence>
<reference evidence="2" key="3">
    <citation type="submission" date="2019-06" db="EMBL/GenBank/DDBJ databases">
        <title>A comparative analysis of the Nautiliaceae.</title>
        <authorList>
            <person name="Grosche A."/>
            <person name="Smedile F."/>
            <person name="Vetriani C."/>
        </authorList>
    </citation>
    <scope>NUCLEOTIDE SEQUENCE</scope>
    <source>
        <strain evidence="2">TB6</strain>
    </source>
</reference>
<reference evidence="3 4" key="2">
    <citation type="submission" date="2018-11" db="EMBL/GenBank/DDBJ databases">
        <title>Genomic Encyclopedia of Type Strains, Phase IV (KMG-IV): sequencing the most valuable type-strain genomes for metagenomic binning, comparative biology and taxonomic classification.</title>
        <authorList>
            <person name="Goeker M."/>
        </authorList>
    </citation>
    <scope>NUCLEOTIDE SEQUENCE [LARGE SCALE GENOMIC DNA]</scope>
    <source>
        <strain evidence="3 4">DSM 27783</strain>
    </source>
</reference>
<evidence type="ECO:0000256" key="1">
    <source>
        <dbReference type="SAM" id="Coils"/>
    </source>
</evidence>
<dbReference type="SUPFAM" id="SSF56935">
    <property type="entry name" value="Porins"/>
    <property type="match status" value="1"/>
</dbReference>
<evidence type="ECO:0000313" key="2">
    <source>
        <dbReference type="EMBL" id="QCI27723.1"/>
    </source>
</evidence>
<evidence type="ECO:0000313" key="5">
    <source>
        <dbReference type="Proteomes" id="UP000298805"/>
    </source>
</evidence>
<feature type="coiled-coil region" evidence="1">
    <location>
        <begin position="10"/>
        <end position="48"/>
    </location>
</feature>
<dbReference type="EMBL" id="RJVK01000002">
    <property type="protein sequence ID" value="ROR40102.1"/>
    <property type="molecule type" value="Genomic_DNA"/>
</dbReference>
<organism evidence="3 4">
    <name type="scientific">Caminibacter pacificus</name>
    <dbReference type="NCBI Taxonomy" id="1424653"/>
    <lineage>
        <taxon>Bacteria</taxon>
        <taxon>Pseudomonadati</taxon>
        <taxon>Campylobacterota</taxon>
        <taxon>Epsilonproteobacteria</taxon>
        <taxon>Nautiliales</taxon>
        <taxon>Nautiliaceae</taxon>
        <taxon>Caminibacter</taxon>
    </lineage>
</organism>
<dbReference type="Proteomes" id="UP000298805">
    <property type="component" value="Chromosome"/>
</dbReference>
<keyword evidence="5" id="KW-1185">Reference proteome</keyword>
<protein>
    <submittedName>
        <fullName evidence="2">DUF3373 family protein</fullName>
    </submittedName>
    <submittedName>
        <fullName evidence="3">Uncharacterized protein DUF3373</fullName>
    </submittedName>
</protein>
<reference evidence="5" key="1">
    <citation type="submission" date="2018-03" db="EMBL/GenBank/DDBJ databases">
        <title>A comparative analysis of the Nautiliaceae.</title>
        <authorList>
            <person name="Grosche A."/>
            <person name="Smedile F."/>
            <person name="Vetriani C."/>
        </authorList>
    </citation>
    <scope>NUCLEOTIDE SEQUENCE [LARGE SCALE GENOMIC DNA]</scope>
    <source>
        <strain evidence="5">TB6</strain>
    </source>
</reference>
<proteinExistence type="predicted"/>
<sequence>MKKLLLFLSASLLFASNQDIQKQIEKLKAEFNAKIEALSQRVDENEFEASINRIKWGGELEVNWGFYSGTYDNKHFSNPNKWDMRLKLNMETRINERTKFTGRLMMSKAWGNSRGEDLSQLDALQGRADGTSALFVERAYVDFHITKNFIMTIGRQPSSDGPGMNLKYDTPRKATYPALLFNGAADGVVFTYKYKNPYIPKCKFRFAYGKGYEWQDPFYGWAAENPGIKDTNVYGVFFEGALPIEKMGRNLFILTGVKTTHLVTNPFDDRNATANQDLGDYEHFGVYFENLRAFDTRWNYFVSFAYAIPKGNGKKGVADLNNDGVPDTEVELLKNNGYAYHIGGRYDFRHWKIGYEFNHGSKYWFSFSTNLYDPINKLAIRGNVHDFYAIYKVDLYQYFRLGYMYADINYNYDGMYYAPNGEPDKVNDALKLIYLTYDVRW</sequence>
<accession>A0AAJ4RD44</accession>
<dbReference type="RefSeq" id="WP_123352486.1">
    <property type="nucleotide sequence ID" value="NZ_CP027432.2"/>
</dbReference>
<dbReference type="Proteomes" id="UP000272781">
    <property type="component" value="Unassembled WGS sequence"/>
</dbReference>
<dbReference type="Pfam" id="PF11853">
    <property type="entry name" value="DUF3373"/>
    <property type="match status" value="1"/>
</dbReference>